<comment type="caution">
    <text evidence="1">The sequence shown here is derived from an EMBL/GenBank/DDBJ whole genome shotgun (WGS) entry which is preliminary data.</text>
</comment>
<keyword evidence="2" id="KW-1185">Reference proteome</keyword>
<accession>A0AAN7XWG0</accession>
<dbReference type="EMBL" id="JAUZQC010000008">
    <property type="protein sequence ID" value="KAK5867235.1"/>
    <property type="molecule type" value="Genomic_DNA"/>
</dbReference>
<protein>
    <submittedName>
        <fullName evidence="1">Uncharacterized protein</fullName>
    </submittedName>
</protein>
<reference evidence="1 2" key="2">
    <citation type="journal article" date="2023" name="Mol. Biol. Evol.">
        <title>Genomics of Secondarily Temperate Adaptation in the Only Non-Antarctic Icefish.</title>
        <authorList>
            <person name="Rivera-Colon A.G."/>
            <person name="Rayamajhi N."/>
            <person name="Minhas B.F."/>
            <person name="Madrigal G."/>
            <person name="Bilyk K.T."/>
            <person name="Yoon V."/>
            <person name="Hune M."/>
            <person name="Gregory S."/>
            <person name="Cheng C.H.C."/>
            <person name="Catchen J.M."/>
        </authorList>
    </citation>
    <scope>NUCLEOTIDE SEQUENCE [LARGE SCALE GENOMIC DNA]</scope>
    <source>
        <strain evidence="1">JMC-PN-2008</strain>
    </source>
</reference>
<reference evidence="1 2" key="1">
    <citation type="journal article" date="2023" name="Genes (Basel)">
        <title>Chromosome-Level Genome Assembly and Circadian Gene Repertoire of the Patagonia Blennie Eleginops maclovinus-The Closest Ancestral Proxy of Antarctic Cryonotothenioids.</title>
        <authorList>
            <person name="Cheng C.C."/>
            <person name="Rivera-Colon A.G."/>
            <person name="Minhas B.F."/>
            <person name="Wilson L."/>
            <person name="Rayamajhi N."/>
            <person name="Vargas-Chacoff L."/>
            <person name="Catchen J.M."/>
        </authorList>
    </citation>
    <scope>NUCLEOTIDE SEQUENCE [LARGE SCALE GENOMIC DNA]</scope>
    <source>
        <strain evidence="1">JMC-PN-2008</strain>
    </source>
</reference>
<dbReference type="Proteomes" id="UP001346869">
    <property type="component" value="Unassembled WGS sequence"/>
</dbReference>
<name>A0AAN7XWG0_ELEMC</name>
<gene>
    <name evidence="1" type="ORF">PBY51_011746</name>
</gene>
<organism evidence="1 2">
    <name type="scientific">Eleginops maclovinus</name>
    <name type="common">Patagonian blennie</name>
    <name type="synonym">Eleginus maclovinus</name>
    <dbReference type="NCBI Taxonomy" id="56733"/>
    <lineage>
        <taxon>Eukaryota</taxon>
        <taxon>Metazoa</taxon>
        <taxon>Chordata</taxon>
        <taxon>Craniata</taxon>
        <taxon>Vertebrata</taxon>
        <taxon>Euteleostomi</taxon>
        <taxon>Actinopterygii</taxon>
        <taxon>Neopterygii</taxon>
        <taxon>Teleostei</taxon>
        <taxon>Neoteleostei</taxon>
        <taxon>Acanthomorphata</taxon>
        <taxon>Eupercaria</taxon>
        <taxon>Perciformes</taxon>
        <taxon>Notothenioidei</taxon>
        <taxon>Eleginopidae</taxon>
        <taxon>Eleginops</taxon>
    </lineage>
</organism>
<evidence type="ECO:0000313" key="1">
    <source>
        <dbReference type="EMBL" id="KAK5867235.1"/>
    </source>
</evidence>
<dbReference type="AlphaFoldDB" id="A0AAN7XWG0"/>
<sequence length="70" mass="8141">MLGRRCSTGGQHHTIYFTIYGAQTHGHQSWHPEDLHAPLSRCAKVDDIRISHPLFHRTPRKRKEEEKNAV</sequence>
<proteinExistence type="predicted"/>
<evidence type="ECO:0000313" key="2">
    <source>
        <dbReference type="Proteomes" id="UP001346869"/>
    </source>
</evidence>